<keyword evidence="8" id="KW-0032">Aminotransferase</keyword>
<accession>A0A926DY50</accession>
<protein>
    <submittedName>
        <fullName evidence="8">Aminotransferase class I/II-fold pyridoxal phosphate-dependent enzyme</fullName>
    </submittedName>
</protein>
<evidence type="ECO:0000259" key="6">
    <source>
        <dbReference type="Pfam" id="PF01276"/>
    </source>
</evidence>
<dbReference type="EMBL" id="JACRST010000001">
    <property type="protein sequence ID" value="MBC8545737.1"/>
    <property type="molecule type" value="Genomic_DNA"/>
</dbReference>
<keyword evidence="8" id="KW-0808">Transferase</keyword>
<dbReference type="InterPro" id="IPR015421">
    <property type="entry name" value="PyrdxlP-dep_Trfase_major"/>
</dbReference>
<dbReference type="GO" id="GO:0008483">
    <property type="term" value="F:transaminase activity"/>
    <property type="evidence" value="ECO:0007669"/>
    <property type="project" value="UniProtKB-KW"/>
</dbReference>
<dbReference type="InterPro" id="IPR015424">
    <property type="entry name" value="PyrdxlP-dep_Trfase"/>
</dbReference>
<evidence type="ECO:0000256" key="1">
    <source>
        <dbReference type="ARBA" id="ARBA00001933"/>
    </source>
</evidence>
<proteinExistence type="inferred from homology"/>
<keyword evidence="9" id="KW-1185">Reference proteome</keyword>
<dbReference type="InterPro" id="IPR000310">
    <property type="entry name" value="Orn/Lys/Arg_deCO2ase_major_dom"/>
</dbReference>
<evidence type="ECO:0000259" key="7">
    <source>
        <dbReference type="Pfam" id="PF03711"/>
    </source>
</evidence>
<sequence length="452" mass="48622">MMEKQTPLFKAVSAYLARDASRFHMPGHKGFPANRSGERLPFGGAERYDITEVEGADSLYEADGALRALEEAYAKLYGSKRTLLSAGGATLCIQTMLALVAKPGGRVLAGRNLHTSAVSAMALLGLTPVWIYPDGAAGCGMGGRIRPEEVEECLRGDAGVCAVYITSPDYFGVLSDVGEIARICRFYRVPLLVDNAHGAHLKFQTPSLHPIDLGADLCCDSLHKTLPVLTGGALLHIGNPRYIPAAKQKMALFGSTSPSYLILLSIDRCAAYLECGHVAEEFAAVRDRVKELEQLAVQKGFVPLTGPRDYTKLVLSVYNWGLTGAEFGARLREAGIEPEYVSGHWAVLMASPENTGGDYRRVSKFLNAWDLPSVGGEEYYPVPRLEAALSLRDAIFAPSETVPVENSEGRVAASMVCPCPPGIPVVMPGEKINRDAVNLLKTSGNSIVKVIL</sequence>
<name>A0A926DY50_9FIRM</name>
<keyword evidence="4" id="KW-0663">Pyridoxal phosphate</keyword>
<dbReference type="SUPFAM" id="SSF53383">
    <property type="entry name" value="PLP-dependent transferases"/>
    <property type="match status" value="1"/>
</dbReference>
<keyword evidence="3" id="KW-0210">Decarboxylase</keyword>
<dbReference type="SUPFAM" id="SSF55904">
    <property type="entry name" value="Ornithine decarboxylase C-terminal domain"/>
    <property type="match status" value="1"/>
</dbReference>
<dbReference type="RefSeq" id="WP_249281879.1">
    <property type="nucleotide sequence ID" value="NZ_JACRST010000001.1"/>
</dbReference>
<dbReference type="PANTHER" id="PTHR43277:SF4">
    <property type="entry name" value="ARGININE DECARBOXYLASE"/>
    <property type="match status" value="1"/>
</dbReference>
<gene>
    <name evidence="8" type="ORF">H8711_02135</name>
</gene>
<evidence type="ECO:0000256" key="4">
    <source>
        <dbReference type="ARBA" id="ARBA00022898"/>
    </source>
</evidence>
<comment type="caution">
    <text evidence="8">The sequence shown here is derived from an EMBL/GenBank/DDBJ whole genome shotgun (WGS) entry which is preliminary data.</text>
</comment>
<dbReference type="InterPro" id="IPR052357">
    <property type="entry name" value="Orn_Lys_Arg_decarboxylase-I"/>
</dbReference>
<dbReference type="Pfam" id="PF03711">
    <property type="entry name" value="OKR_DC_1_C"/>
    <property type="match status" value="1"/>
</dbReference>
<dbReference type="PANTHER" id="PTHR43277">
    <property type="entry name" value="ARGININE DECARBOXYLASE"/>
    <property type="match status" value="1"/>
</dbReference>
<evidence type="ECO:0000256" key="3">
    <source>
        <dbReference type="ARBA" id="ARBA00022793"/>
    </source>
</evidence>
<dbReference type="GO" id="GO:0016831">
    <property type="term" value="F:carboxy-lyase activity"/>
    <property type="evidence" value="ECO:0007669"/>
    <property type="project" value="UniProtKB-KW"/>
</dbReference>
<feature type="domain" description="Orn/Lys/Arg decarboxylases family 1 pyridoxal-P attachment site" evidence="6">
    <location>
        <begin position="6"/>
        <end position="275"/>
    </location>
</feature>
<reference evidence="8" key="1">
    <citation type="submission" date="2020-08" db="EMBL/GenBank/DDBJ databases">
        <title>Genome public.</title>
        <authorList>
            <person name="Liu C."/>
            <person name="Sun Q."/>
        </authorList>
    </citation>
    <scope>NUCLEOTIDE SEQUENCE</scope>
    <source>
        <strain evidence="8">NSJ-31</strain>
    </source>
</reference>
<dbReference type="InterPro" id="IPR036633">
    <property type="entry name" value="Prn/Lys/Arg_de-COase_C_sf"/>
</dbReference>
<dbReference type="InterPro" id="IPR008286">
    <property type="entry name" value="Prn/Lys/Arg_de-COase_C"/>
</dbReference>
<comment type="cofactor">
    <cofactor evidence="1">
        <name>pyridoxal 5'-phosphate</name>
        <dbReference type="ChEBI" id="CHEBI:597326"/>
    </cofactor>
</comment>
<dbReference type="Proteomes" id="UP000653127">
    <property type="component" value="Unassembled WGS sequence"/>
</dbReference>
<organism evidence="8 9">
    <name type="scientific">Ligaoa zhengdingensis</name>
    <dbReference type="NCBI Taxonomy" id="2763658"/>
    <lineage>
        <taxon>Bacteria</taxon>
        <taxon>Bacillati</taxon>
        <taxon>Bacillota</taxon>
        <taxon>Clostridia</taxon>
        <taxon>Eubacteriales</taxon>
        <taxon>Oscillospiraceae</taxon>
        <taxon>Ligaoa</taxon>
    </lineage>
</organism>
<dbReference type="Gene3D" id="3.40.640.10">
    <property type="entry name" value="Type I PLP-dependent aspartate aminotransferase-like (Major domain)"/>
    <property type="match status" value="1"/>
</dbReference>
<evidence type="ECO:0000256" key="5">
    <source>
        <dbReference type="ARBA" id="ARBA00023239"/>
    </source>
</evidence>
<evidence type="ECO:0000313" key="8">
    <source>
        <dbReference type="EMBL" id="MBC8545737.1"/>
    </source>
</evidence>
<comment type="similarity">
    <text evidence="2">Belongs to the Orn/Lys/Arg decarboxylase class-I family.</text>
</comment>
<dbReference type="Pfam" id="PF01276">
    <property type="entry name" value="OKR_DC_1"/>
    <property type="match status" value="1"/>
</dbReference>
<dbReference type="AlphaFoldDB" id="A0A926DY50"/>
<feature type="domain" description="Orn/Lys/Arg decarboxylase C-terminal" evidence="7">
    <location>
        <begin position="390"/>
        <end position="441"/>
    </location>
</feature>
<keyword evidence="5" id="KW-0456">Lyase</keyword>
<dbReference type="Gene3D" id="3.90.100.10">
    <property type="entry name" value="Orn/Lys/Arg decarboxylase, C-terminal domain"/>
    <property type="match status" value="1"/>
</dbReference>
<evidence type="ECO:0000256" key="2">
    <source>
        <dbReference type="ARBA" id="ARBA00010671"/>
    </source>
</evidence>
<evidence type="ECO:0000313" key="9">
    <source>
        <dbReference type="Proteomes" id="UP000653127"/>
    </source>
</evidence>